<evidence type="ECO:0000256" key="1">
    <source>
        <dbReference type="SAM" id="MobiDB-lite"/>
    </source>
</evidence>
<feature type="compositionally biased region" description="Basic and acidic residues" evidence="1">
    <location>
        <begin position="567"/>
        <end position="635"/>
    </location>
</feature>
<feature type="region of interest" description="Disordered" evidence="1">
    <location>
        <begin position="144"/>
        <end position="180"/>
    </location>
</feature>
<sequence>MELDDSWDPDPLPNSRVGNHSQPRHKGQAARNSKMQSQYYQHSQTSHPQHSDHNAPINLDNESSDDESSSNEYPILVQQPQATHKRMRSPIQPVPDGRKRHQSEHPSGIGRCRKTNIEEAMHDHYPHVLQSRKKLVPRNDIRYQATENKHHSGYFDVESTLPKSRKSDPRRNSRTGDAYQDQVYVEEGDFGEQFIRESSFIAYKGNSFAKERMKQEHMEQERNYNPVPPGTFTHEPTGQYHQQSTRANHELVLTPKARQRLDYSRAQSVGPRSSYDDSGNLYPGPENSISSARNLRKRQELQLASPIWPGREYVMQKPSSLHRNQGNNEKLTFADLTPHTPRKPPARSSSVTPSGAQAVANQPKEYNYGFIDDDDINETPLEEALQGRPNFQTNIQNAPMDLMRALPKSSAFRRSDSEAAKYIYQSPSGGSRGADASNITIDLVTPERAVSARASMPFIPHHWTPARRGPIKVSNTRESFMQDGPGANGVETFAGDAQERQAAASSTSKVQSPEEIARQRQAAKKIVNRELIADREALQKDLFGEVVSETEEEKRERDEAKRLQAQRLREAKEKQDAIDAKVKRQKNELKAQKERDKKDAEQREKNKDVASRKANRDADRRHQSLREAQNAEKRRKDAHNKLQAKKEELAALKALEEQKQISDRENREQMNKLERDFQRLAAQVTAQTAASLKPARKSATENGATNTEETSPLQATLPTNMEVDNEDSLFFPETQITPVEASSDVQVTNQTQIPEAVNSDSTMVPSVEQDQSPASIAEIFAKTIPNTSGGNVEDREAEREATRKKRPGEHAAAKRKREKSVAADPSPNTTAGKAAPRVISKPPSKAAAKKNHNKSLAKSPGSSVFDIKLRPLHGPDDFLPREQPEGPITVTEKDTIDPPVLKPRPPPLPSPPPKPTATSIRPETKFISQAELDGIEASRKKIRAETKARIDALKKKELDAKRDTIYQKKTVEYRKKKEKEFRDKARQDGRELGEAELETMLDKLMEKRERDKNRRNRRRSGENPSSEHENEAVPNSSLPNGLGTAAQVSSSDTASETNHVQEDDDPKTQARQDHKVRTAESLKALAESHAARRCQTSSVKELGPLFSDSSSSESEEDPDDEETTQRYIENVRKNVDVTKANNTFDEVQSGTPVVEEVDLEKDFEAAFEEELLIERGTEMAATALNTDDHSAQVFEPMPDMTPYFEGSLTQASSFTLAEQSTQLTTPSQISQPEREKPQKSPSYSMVNVYMVMTQLILHEHEDEAALKKKFFDVDKANRYAQTLVNEYRTKKYMQQEIVEKWDREYNYSCQITHNDHKITKVFVKAVPMNPKDIDKFDPHQINPRFANQYYTVRYEKIIEKLDPETQKVCMIERTNGIIDDSKLYTALEMANHAAAEYFLEIIKPKEGVEEHHNLYYEEILPQVREGRDDCAKGDQMFQCDLNNEMVPWADFKSFKVEVEASKTEGPIN</sequence>
<feature type="compositionally biased region" description="Basic and acidic residues" evidence="1">
    <location>
        <begin position="1066"/>
        <end position="1080"/>
    </location>
</feature>
<feature type="compositionally biased region" description="Basic residues" evidence="1">
    <location>
        <begin position="802"/>
        <end position="818"/>
    </location>
</feature>
<feature type="region of interest" description="Disordered" evidence="1">
    <location>
        <begin position="229"/>
        <end position="291"/>
    </location>
</feature>
<dbReference type="VEuPathDB" id="FungiDB:sscle_13g092690"/>
<dbReference type="EMBL" id="CP017826">
    <property type="protein sequence ID" value="APA14499.1"/>
    <property type="molecule type" value="Genomic_DNA"/>
</dbReference>
<gene>
    <name evidence="2" type="ORF">sscle_13g092690</name>
</gene>
<proteinExistence type="predicted"/>
<feature type="compositionally biased region" description="Basic and acidic residues" evidence="1">
    <location>
        <begin position="792"/>
        <end position="801"/>
    </location>
</feature>
<feature type="compositionally biased region" description="Polar residues" evidence="1">
    <location>
        <begin position="1046"/>
        <end position="1058"/>
    </location>
</feature>
<feature type="compositionally biased region" description="Basic and acidic residues" evidence="1">
    <location>
        <begin position="975"/>
        <end position="993"/>
    </location>
</feature>
<name>A0A1D9QHY1_SCLS1</name>
<feature type="compositionally biased region" description="Polar residues" evidence="1">
    <location>
        <begin position="743"/>
        <end position="774"/>
    </location>
</feature>
<feature type="region of interest" description="Disordered" evidence="1">
    <location>
        <begin position="1218"/>
        <end position="1241"/>
    </location>
</feature>
<organism evidence="2 3">
    <name type="scientific">Sclerotinia sclerotiorum (strain ATCC 18683 / 1980 / Ss-1)</name>
    <name type="common">White mold</name>
    <name type="synonym">Whetzelinia sclerotiorum</name>
    <dbReference type="NCBI Taxonomy" id="665079"/>
    <lineage>
        <taxon>Eukaryota</taxon>
        <taxon>Fungi</taxon>
        <taxon>Dikarya</taxon>
        <taxon>Ascomycota</taxon>
        <taxon>Pezizomycotina</taxon>
        <taxon>Leotiomycetes</taxon>
        <taxon>Helotiales</taxon>
        <taxon>Sclerotiniaceae</taxon>
        <taxon>Sclerotinia</taxon>
    </lineage>
</organism>
<evidence type="ECO:0000313" key="3">
    <source>
        <dbReference type="Proteomes" id="UP000177798"/>
    </source>
</evidence>
<feature type="region of interest" description="Disordered" evidence="1">
    <location>
        <begin position="497"/>
        <end position="517"/>
    </location>
</feature>
<dbReference type="OrthoDB" id="3556655at2759"/>
<feature type="region of interest" description="Disordered" evidence="1">
    <location>
        <begin position="685"/>
        <end position="922"/>
    </location>
</feature>
<dbReference type="Proteomes" id="UP000177798">
    <property type="component" value="Chromosome 13"/>
</dbReference>
<feature type="compositionally biased region" description="Polar residues" evidence="1">
    <location>
        <begin position="1218"/>
        <end position="1231"/>
    </location>
</feature>
<feature type="compositionally biased region" description="Pro residues" evidence="1">
    <location>
        <begin position="900"/>
        <end position="915"/>
    </location>
</feature>
<feature type="compositionally biased region" description="Acidic residues" evidence="1">
    <location>
        <begin position="1113"/>
        <end position="1122"/>
    </location>
</feature>
<feature type="compositionally biased region" description="Basic and acidic residues" evidence="1">
    <location>
        <begin position="1019"/>
        <end position="1031"/>
    </location>
</feature>
<protein>
    <submittedName>
        <fullName evidence="2">Uncharacterized protein</fullName>
    </submittedName>
</protein>
<feature type="compositionally biased region" description="Polar residues" evidence="1">
    <location>
        <begin position="234"/>
        <end position="246"/>
    </location>
</feature>
<feature type="region of interest" description="Disordered" evidence="1">
    <location>
        <begin position="567"/>
        <end position="650"/>
    </location>
</feature>
<feature type="region of interest" description="Disordered" evidence="1">
    <location>
        <begin position="333"/>
        <end position="355"/>
    </location>
</feature>
<feature type="compositionally biased region" description="Basic and acidic residues" evidence="1">
    <location>
        <begin position="867"/>
        <end position="884"/>
    </location>
</feature>
<feature type="compositionally biased region" description="Low complexity" evidence="1">
    <location>
        <begin position="36"/>
        <end position="48"/>
    </location>
</feature>
<reference evidence="3" key="1">
    <citation type="journal article" date="2017" name="Genome Biol. Evol.">
        <title>The complete genome sequence of the phytopathogenic fungus Sclerotinia sclerotiorum reveals insights into the genome architecture of broad host range pathogens.</title>
        <authorList>
            <person name="Derbyshire M."/>
            <person name="Denton-Giles M."/>
            <person name="Hegedus D."/>
            <person name="Seifbarghy S."/>
            <person name="Rollins J."/>
            <person name="van Kan J."/>
            <person name="Seidl M.F."/>
            <person name="Faino L."/>
            <person name="Mbengue M."/>
            <person name="Navaud O."/>
            <person name="Raffaele S."/>
            <person name="Hammond-Kosack K."/>
            <person name="Heard S."/>
            <person name="Oliver R."/>
        </authorList>
    </citation>
    <scope>NUCLEOTIDE SEQUENCE [LARGE SCALE GENOMIC DNA]</scope>
    <source>
        <strain evidence="3">ATCC 18683 / 1980 / Ss-1</strain>
    </source>
</reference>
<feature type="compositionally biased region" description="Low complexity" evidence="1">
    <location>
        <begin position="700"/>
        <end position="710"/>
    </location>
</feature>
<feature type="compositionally biased region" description="Basic and acidic residues" evidence="1">
    <location>
        <begin position="1000"/>
        <end position="1012"/>
    </location>
</feature>
<evidence type="ECO:0000313" key="2">
    <source>
        <dbReference type="EMBL" id="APA14499.1"/>
    </source>
</evidence>
<accession>A0A1D9QHY1</accession>
<feature type="region of interest" description="Disordered" evidence="1">
    <location>
        <begin position="1"/>
        <end position="111"/>
    </location>
</feature>
<feature type="region of interest" description="Disordered" evidence="1">
    <location>
        <begin position="975"/>
        <end position="1125"/>
    </location>
</feature>